<keyword evidence="1" id="KW-1133">Transmembrane helix</keyword>
<evidence type="ECO:0000256" key="1">
    <source>
        <dbReference type="SAM" id="Phobius"/>
    </source>
</evidence>
<gene>
    <name evidence="2" type="ORF">MCHLO_01240</name>
</gene>
<dbReference type="Proteomes" id="UP000815677">
    <property type="component" value="Unassembled WGS sequence"/>
</dbReference>
<keyword evidence="1" id="KW-0472">Membrane</keyword>
<proteinExistence type="predicted"/>
<keyword evidence="1" id="KW-0812">Transmembrane</keyword>
<organism evidence="2 3">
    <name type="scientific">Mycena chlorophos</name>
    <name type="common">Agaric fungus</name>
    <name type="synonym">Agaricus chlorophos</name>
    <dbReference type="NCBI Taxonomy" id="658473"/>
    <lineage>
        <taxon>Eukaryota</taxon>
        <taxon>Fungi</taxon>
        <taxon>Dikarya</taxon>
        <taxon>Basidiomycota</taxon>
        <taxon>Agaricomycotina</taxon>
        <taxon>Agaricomycetes</taxon>
        <taxon>Agaricomycetidae</taxon>
        <taxon>Agaricales</taxon>
        <taxon>Marasmiineae</taxon>
        <taxon>Mycenaceae</taxon>
        <taxon>Mycena</taxon>
    </lineage>
</organism>
<name>A0ABQ0KX93_MYCCL</name>
<keyword evidence="3" id="KW-1185">Reference proteome</keyword>
<reference evidence="2" key="1">
    <citation type="submission" date="2014-09" db="EMBL/GenBank/DDBJ databases">
        <title>Genome sequence of the luminous mushroom Mycena chlorophos for searching fungal bioluminescence genes.</title>
        <authorList>
            <person name="Tanaka Y."/>
            <person name="Kasuga D."/>
            <person name="Oba Y."/>
            <person name="Hase S."/>
            <person name="Sato K."/>
            <person name="Oba Y."/>
            <person name="Sakakibara Y."/>
        </authorList>
    </citation>
    <scope>NUCLEOTIDE SEQUENCE</scope>
</reference>
<sequence length="247" mass="28077">MNRTERRSPHLRSPLLALLHTHRIFLVSVLFSLSTDIFVALRIGFFSILFVYQALVVLCVPAVTLRLYDAIDAFNARALRTWPKWVRVVWAVVRVHALRARIPTVGPVVLHGHPQPHVAAATPKRQPHRLFYGQPPSPSTVLAGKNLLRSRRGLGTALRRLKIVSSFRPTALAILPQRLRSFLVAPTSHNPRPTSCTMARSGNDAIVGVFWEDWIARRLCDWWWLKDEELPSLFQKEGFVEARYCAA</sequence>
<dbReference type="EMBL" id="DF839179">
    <property type="protein sequence ID" value="GAT43566.1"/>
    <property type="molecule type" value="Genomic_DNA"/>
</dbReference>
<feature type="transmembrane region" description="Helical" evidence="1">
    <location>
        <begin position="49"/>
        <end position="68"/>
    </location>
</feature>
<evidence type="ECO:0000313" key="3">
    <source>
        <dbReference type="Proteomes" id="UP000815677"/>
    </source>
</evidence>
<evidence type="ECO:0000313" key="2">
    <source>
        <dbReference type="EMBL" id="GAT43566.1"/>
    </source>
</evidence>
<accession>A0ABQ0KX93</accession>
<protein>
    <submittedName>
        <fullName evidence="2">Uncharacterized protein</fullName>
    </submittedName>
</protein>